<accession>A0A291AU09</accession>
<feature type="region of interest" description="Disordered" evidence="1">
    <location>
        <begin position="1"/>
        <end position="38"/>
    </location>
</feature>
<dbReference type="RefSeq" id="YP_009430220.1">
    <property type="nucleotide sequence ID" value="NC_021858.1"/>
</dbReference>
<reference evidence="2 3" key="1">
    <citation type="journal article" date="2013" name="Science">
        <title>Pandoraviruses: amoeba viruses with genomes up to 2.5 Mb reaching that of parasitic eukaryotes.</title>
        <authorList>
            <person name="Philippe N."/>
            <person name="Legendre M."/>
            <person name="Doutre G."/>
            <person name="Coute Y."/>
            <person name="Poirot O."/>
            <person name="Lescot M."/>
            <person name="Arslan D."/>
            <person name="Seltzer V."/>
            <person name="Bertaux L."/>
            <person name="Bruley C."/>
            <person name="Garin J."/>
            <person name="Claverie J.M."/>
            <person name="Abergel C."/>
        </authorList>
    </citation>
    <scope>NUCLEOTIDE SEQUENCE [LARGE SCALE GENOMIC DNA]</scope>
    <source>
        <strain evidence="2">Melbourne</strain>
    </source>
</reference>
<dbReference type="GeneID" id="34567801"/>
<name>A0A291AU09_9VIRU</name>
<dbReference type="EMBL" id="KC977570">
    <property type="protein sequence ID" value="ATE82511.1"/>
    <property type="molecule type" value="Genomic_DNA"/>
</dbReference>
<organism evidence="2 3">
    <name type="scientific">Pandoravirus dulcis</name>
    <dbReference type="NCBI Taxonomy" id="1349409"/>
    <lineage>
        <taxon>Viruses</taxon>
        <taxon>Pandoravirus</taxon>
    </lineage>
</organism>
<dbReference type="KEGG" id="vg:34567801"/>
<evidence type="ECO:0000256" key="1">
    <source>
        <dbReference type="SAM" id="MobiDB-lite"/>
    </source>
</evidence>
<evidence type="ECO:0000313" key="3">
    <source>
        <dbReference type="Proteomes" id="UP000201566"/>
    </source>
</evidence>
<sequence>MATAPSHPSPKASLHTRPTEPSPPLLSPPVPPVAQKRRAPTCIMSTLSDYVPRWLYQDRDAWVARRRAAIKHEAARQAALEETGRSVPQDQKRRLEAAREELAVLVGALAKSKAD</sequence>
<proteinExistence type="predicted"/>
<evidence type="ECO:0000313" key="2">
    <source>
        <dbReference type="EMBL" id="ATE82511.1"/>
    </source>
</evidence>
<feature type="compositionally biased region" description="Pro residues" evidence="1">
    <location>
        <begin position="20"/>
        <end position="32"/>
    </location>
</feature>
<gene>
    <name evidence="2" type="ORF">pdul_cds_440</name>
</gene>
<protein>
    <submittedName>
        <fullName evidence="2">Uncharacterized protein</fullName>
    </submittedName>
</protein>
<dbReference type="Proteomes" id="UP000201566">
    <property type="component" value="Segment"/>
</dbReference>